<keyword evidence="2 5" id="KW-0560">Oxidoreductase</keyword>
<dbReference type="Pfam" id="PF22725">
    <property type="entry name" value="GFO_IDH_MocA_C3"/>
    <property type="match status" value="1"/>
</dbReference>
<dbReference type="InterPro" id="IPR030827">
    <property type="entry name" value="Myo_inos_IolG"/>
</dbReference>
<evidence type="ECO:0000256" key="1">
    <source>
        <dbReference type="ARBA" id="ARBA00010928"/>
    </source>
</evidence>
<evidence type="ECO:0000256" key="2">
    <source>
        <dbReference type="ARBA" id="ARBA00023002"/>
    </source>
</evidence>
<dbReference type="Gene3D" id="3.40.50.720">
    <property type="entry name" value="NAD(P)-binding Rossmann-like Domain"/>
    <property type="match status" value="1"/>
</dbReference>
<dbReference type="InterPro" id="IPR036291">
    <property type="entry name" value="NAD(P)-bd_dom_sf"/>
</dbReference>
<dbReference type="InterPro" id="IPR055170">
    <property type="entry name" value="GFO_IDH_MocA-like_dom"/>
</dbReference>
<dbReference type="Pfam" id="PF01408">
    <property type="entry name" value="GFO_IDH_MocA"/>
    <property type="match status" value="1"/>
</dbReference>
<evidence type="ECO:0000313" key="6">
    <source>
        <dbReference type="Proteomes" id="UP000018211"/>
    </source>
</evidence>
<comment type="similarity">
    <text evidence="1">Belongs to the Gfo/Idh/MocA family.</text>
</comment>
<dbReference type="NCBIfam" id="TIGR04380">
    <property type="entry name" value="myo_inos_iolG"/>
    <property type="match status" value="1"/>
</dbReference>
<feature type="domain" description="Gfo/Idh/MocA-like oxidoreductase N-terminal" evidence="3">
    <location>
        <begin position="2"/>
        <end position="119"/>
    </location>
</feature>
<dbReference type="EMBL" id="CAOF01000062">
    <property type="protein sequence ID" value="CCO45696.1"/>
    <property type="molecule type" value="Genomic_DNA"/>
</dbReference>
<dbReference type="SUPFAM" id="SSF55347">
    <property type="entry name" value="Glyceraldehyde-3-phosphate dehydrogenase-like, C-terminal domain"/>
    <property type="match status" value="1"/>
</dbReference>
<sequence length="329" mass="35895">MFNIALFGAGRIGQVHAANIAANPKTQLAAVVDPYLEGAKMLAEKYGGEVMSIEEAMNNPGIHGVCIGSATDTHANLIELAAKANKAIFCEKPIDLSLERVRECLATVAEHQVPFLVGFNRRYDPNFSAIQQRYAMGSIGKAETLVITSRDPAPPPVEYVKVSGGMFRDMTIHDFDMARFILGEDPVSVMAHGHCLVDENIGKAGDIDTAVTVLTFPSGTTATIINSRRSGYSYDQRVELHGSEGVLTAENVRENQVQQWDESGFQAAKPQLFFLERYEKAYQVEWQHFVDVLERKSAPLCGGYDGEMALVIAEAATESLRTGLPVKIG</sequence>
<accession>A0AAV2VMC2</accession>
<dbReference type="GO" id="GO:0050112">
    <property type="term" value="F:inositol 2-dehydrogenase (NAD+) activity"/>
    <property type="evidence" value="ECO:0007669"/>
    <property type="project" value="UniProtKB-EC"/>
</dbReference>
<dbReference type="GO" id="GO:0000166">
    <property type="term" value="F:nucleotide binding"/>
    <property type="evidence" value="ECO:0007669"/>
    <property type="project" value="InterPro"/>
</dbReference>
<proteinExistence type="inferred from homology"/>
<dbReference type="Gene3D" id="3.30.360.10">
    <property type="entry name" value="Dihydrodipicolinate Reductase, domain 2"/>
    <property type="match status" value="1"/>
</dbReference>
<dbReference type="EC" id="1.1.1.18" evidence="5"/>
<dbReference type="Proteomes" id="UP000018211">
    <property type="component" value="Unassembled WGS sequence"/>
</dbReference>
<gene>
    <name evidence="5" type="primary">idhA</name>
    <name evidence="5" type="ORF">VIBNISOn1_1540063</name>
</gene>
<dbReference type="PANTHER" id="PTHR42840">
    <property type="entry name" value="NAD(P)-BINDING ROSSMANN-FOLD SUPERFAMILY PROTEIN-RELATED"/>
    <property type="match status" value="1"/>
</dbReference>
<protein>
    <submittedName>
        <fullName evidence="5">Inositol 2-dehydrogenase</fullName>
        <ecNumber evidence="5">1.1.1.18</ecNumber>
    </submittedName>
</protein>
<evidence type="ECO:0000313" key="5">
    <source>
        <dbReference type="EMBL" id="CCO45696.1"/>
    </source>
</evidence>
<feature type="domain" description="GFO/IDH/MocA-like oxidoreductase" evidence="4">
    <location>
        <begin position="128"/>
        <end position="247"/>
    </location>
</feature>
<evidence type="ECO:0000259" key="3">
    <source>
        <dbReference type="Pfam" id="PF01408"/>
    </source>
</evidence>
<dbReference type="InterPro" id="IPR000683">
    <property type="entry name" value="Gfo/Idh/MocA-like_OxRdtase_N"/>
</dbReference>
<dbReference type="RefSeq" id="WP_022611084.1">
    <property type="nucleotide sequence ID" value="NZ_LK391965.1"/>
</dbReference>
<dbReference type="PANTHER" id="PTHR42840:SF3">
    <property type="entry name" value="BINDING ROSSMANN FOLD OXIDOREDUCTASE, PUTATIVE (AFU_ORTHOLOGUE AFUA_2G10240)-RELATED"/>
    <property type="match status" value="1"/>
</dbReference>
<reference evidence="5 6" key="1">
    <citation type="journal article" date="2013" name="ISME J.">
        <title>Comparative genomics of pathogenic lineages of Vibrio nigripulchritudo identifies virulence-associated traits.</title>
        <authorList>
            <person name="Goudenege D."/>
            <person name="Labreuche Y."/>
            <person name="Krin E."/>
            <person name="Ansquer D."/>
            <person name="Mangenot S."/>
            <person name="Calteau A."/>
            <person name="Medigue C."/>
            <person name="Mazel D."/>
            <person name="Polz M.F."/>
            <person name="Le Roux F."/>
        </authorList>
    </citation>
    <scope>NUCLEOTIDE SEQUENCE [LARGE SCALE GENOMIC DNA]</scope>
    <source>
        <strain evidence="5 6">SOn1</strain>
    </source>
</reference>
<dbReference type="AlphaFoldDB" id="A0AAV2VMC2"/>
<dbReference type="SUPFAM" id="SSF51735">
    <property type="entry name" value="NAD(P)-binding Rossmann-fold domains"/>
    <property type="match status" value="1"/>
</dbReference>
<evidence type="ECO:0000259" key="4">
    <source>
        <dbReference type="Pfam" id="PF22725"/>
    </source>
</evidence>
<organism evidence="5 6">
    <name type="scientific">Vibrio nigripulchritudo SOn1</name>
    <dbReference type="NCBI Taxonomy" id="1238450"/>
    <lineage>
        <taxon>Bacteria</taxon>
        <taxon>Pseudomonadati</taxon>
        <taxon>Pseudomonadota</taxon>
        <taxon>Gammaproteobacteria</taxon>
        <taxon>Vibrionales</taxon>
        <taxon>Vibrionaceae</taxon>
        <taxon>Vibrio</taxon>
    </lineage>
</organism>
<comment type="caution">
    <text evidence="5">The sequence shown here is derived from an EMBL/GenBank/DDBJ whole genome shotgun (WGS) entry which is preliminary data.</text>
</comment>
<name>A0AAV2VMC2_9VIBR</name>